<reference evidence="1" key="2">
    <citation type="journal article" date="2015" name="Fish Shellfish Immunol.">
        <title>Early steps in the European eel (Anguilla anguilla)-Vibrio vulnificus interaction in the gills: Role of the RtxA13 toxin.</title>
        <authorList>
            <person name="Callol A."/>
            <person name="Pajuelo D."/>
            <person name="Ebbesson L."/>
            <person name="Teles M."/>
            <person name="MacKenzie S."/>
            <person name="Amaro C."/>
        </authorList>
    </citation>
    <scope>NUCLEOTIDE SEQUENCE</scope>
</reference>
<reference evidence="1" key="1">
    <citation type="submission" date="2014-11" db="EMBL/GenBank/DDBJ databases">
        <authorList>
            <person name="Amaro Gonzalez C."/>
        </authorList>
    </citation>
    <scope>NUCLEOTIDE SEQUENCE</scope>
</reference>
<accession>A0A0E9WIM4</accession>
<evidence type="ECO:0000313" key="1">
    <source>
        <dbReference type="EMBL" id="JAH90156.1"/>
    </source>
</evidence>
<dbReference type="EMBL" id="GBXM01018421">
    <property type="protein sequence ID" value="JAH90156.1"/>
    <property type="molecule type" value="Transcribed_RNA"/>
</dbReference>
<name>A0A0E9WIM4_ANGAN</name>
<protein>
    <submittedName>
        <fullName evidence="1">Uncharacterized protein</fullName>
    </submittedName>
</protein>
<dbReference type="AlphaFoldDB" id="A0A0E9WIM4"/>
<sequence>MESLYVSREYQMLIQTKIQKIKCIKYTKFRFSTTEIKSKPNRERISIYVSGTFCQFVNFTIFV</sequence>
<proteinExistence type="predicted"/>
<organism evidence="1">
    <name type="scientific">Anguilla anguilla</name>
    <name type="common">European freshwater eel</name>
    <name type="synonym">Muraena anguilla</name>
    <dbReference type="NCBI Taxonomy" id="7936"/>
    <lineage>
        <taxon>Eukaryota</taxon>
        <taxon>Metazoa</taxon>
        <taxon>Chordata</taxon>
        <taxon>Craniata</taxon>
        <taxon>Vertebrata</taxon>
        <taxon>Euteleostomi</taxon>
        <taxon>Actinopterygii</taxon>
        <taxon>Neopterygii</taxon>
        <taxon>Teleostei</taxon>
        <taxon>Anguilliformes</taxon>
        <taxon>Anguillidae</taxon>
        <taxon>Anguilla</taxon>
    </lineage>
</organism>